<evidence type="ECO:0000313" key="3">
    <source>
        <dbReference type="Proteomes" id="UP000294746"/>
    </source>
</evidence>
<protein>
    <submittedName>
        <fullName evidence="2">Uncharacterized protein</fullName>
    </submittedName>
</protein>
<gene>
    <name evidence="2" type="ORF">EDD57_13241</name>
</gene>
<feature type="signal peptide" evidence="1">
    <location>
        <begin position="1"/>
        <end position="30"/>
    </location>
</feature>
<name>A0A4R2RQZ9_9BACL</name>
<evidence type="ECO:0000313" key="2">
    <source>
        <dbReference type="EMBL" id="TCP65558.1"/>
    </source>
</evidence>
<keyword evidence="1" id="KW-0732">Signal</keyword>
<accession>A0A4R2RQZ9</accession>
<dbReference type="RefSeq" id="WP_131849356.1">
    <property type="nucleotide sequence ID" value="NZ_SLXV01000032.1"/>
</dbReference>
<dbReference type="EMBL" id="SLXV01000032">
    <property type="protein sequence ID" value="TCP65558.1"/>
    <property type="molecule type" value="Genomic_DNA"/>
</dbReference>
<dbReference type="AlphaFoldDB" id="A0A4R2RQZ9"/>
<organism evidence="2 3">
    <name type="scientific">Baia soyae</name>
    <dbReference type="NCBI Taxonomy" id="1544746"/>
    <lineage>
        <taxon>Bacteria</taxon>
        <taxon>Bacillati</taxon>
        <taxon>Bacillota</taxon>
        <taxon>Bacilli</taxon>
        <taxon>Bacillales</taxon>
        <taxon>Thermoactinomycetaceae</taxon>
        <taxon>Baia</taxon>
    </lineage>
</organism>
<evidence type="ECO:0000256" key="1">
    <source>
        <dbReference type="SAM" id="SignalP"/>
    </source>
</evidence>
<feature type="chain" id="PRO_5020621520" evidence="1">
    <location>
        <begin position="31"/>
        <end position="178"/>
    </location>
</feature>
<keyword evidence="3" id="KW-1185">Reference proteome</keyword>
<proteinExistence type="predicted"/>
<dbReference type="OrthoDB" id="2989018at2"/>
<sequence length="178" mass="19411">MKSKRFIAGMIACSAMLTGAELALPSFTHAADHTTPVSSSQSSTPKYTVVGNAITENYTLDKFSDHFAQFTATHSSMVRIRITTSQVDSSKKSFSSTWGFMRVDDTVATDKFLVPVAADRNIKNGETIEFFARVLPGKLYVFNALNWTGDQLNGIKPTPITGTITIDYIKNEGSNGVQ</sequence>
<dbReference type="Proteomes" id="UP000294746">
    <property type="component" value="Unassembled WGS sequence"/>
</dbReference>
<comment type="caution">
    <text evidence="2">The sequence shown here is derived from an EMBL/GenBank/DDBJ whole genome shotgun (WGS) entry which is preliminary data.</text>
</comment>
<reference evidence="2 3" key="1">
    <citation type="submission" date="2019-03" db="EMBL/GenBank/DDBJ databases">
        <title>Genomic Encyclopedia of Type Strains, Phase IV (KMG-IV): sequencing the most valuable type-strain genomes for metagenomic binning, comparative biology and taxonomic classification.</title>
        <authorList>
            <person name="Goeker M."/>
        </authorList>
    </citation>
    <scope>NUCLEOTIDE SEQUENCE [LARGE SCALE GENOMIC DNA]</scope>
    <source>
        <strain evidence="2 3">DSM 46831</strain>
    </source>
</reference>